<keyword evidence="2" id="KW-0540">Nuclease</keyword>
<protein>
    <submittedName>
        <fullName evidence="2">Uma2 family endonuclease</fullName>
    </submittedName>
</protein>
<name>A0ABQ5NW95_9ACTN</name>
<keyword evidence="2" id="KW-0255">Endonuclease</keyword>
<dbReference type="Proteomes" id="UP001291653">
    <property type="component" value="Unassembled WGS sequence"/>
</dbReference>
<reference evidence="2 3" key="1">
    <citation type="submission" date="2022-10" db="EMBL/GenBank/DDBJ databases">
        <title>Draft genome sequence of Streptomyces sp. YSPA8.</title>
        <authorList>
            <person name="Moriuchi R."/>
            <person name="Dohra H."/>
            <person name="Yamamura H."/>
            <person name="Kodani S."/>
        </authorList>
    </citation>
    <scope>NUCLEOTIDE SEQUENCE [LARGE SCALE GENOMIC DNA]</scope>
    <source>
        <strain evidence="2 3">YSPA8</strain>
    </source>
</reference>
<dbReference type="RefSeq" id="WP_323446701.1">
    <property type="nucleotide sequence ID" value="NZ_BSBI01000003.1"/>
</dbReference>
<dbReference type="GO" id="GO:0004519">
    <property type="term" value="F:endonuclease activity"/>
    <property type="evidence" value="ECO:0007669"/>
    <property type="project" value="UniProtKB-KW"/>
</dbReference>
<dbReference type="InterPro" id="IPR011335">
    <property type="entry name" value="Restrct_endonuc-II-like"/>
</dbReference>
<proteinExistence type="predicted"/>
<comment type="caution">
    <text evidence="2">The sequence shown here is derived from an EMBL/GenBank/DDBJ whole genome shotgun (WGS) entry which is preliminary data.</text>
</comment>
<gene>
    <name evidence="2" type="ORF">SYYSPA8_10090</name>
</gene>
<evidence type="ECO:0000313" key="3">
    <source>
        <dbReference type="Proteomes" id="UP001291653"/>
    </source>
</evidence>
<evidence type="ECO:0000313" key="2">
    <source>
        <dbReference type="EMBL" id="GLF94637.1"/>
    </source>
</evidence>
<dbReference type="SUPFAM" id="SSF52980">
    <property type="entry name" value="Restriction endonuclease-like"/>
    <property type="match status" value="1"/>
</dbReference>
<dbReference type="Gene3D" id="3.90.1570.10">
    <property type="entry name" value="tt1808, chain A"/>
    <property type="match status" value="1"/>
</dbReference>
<dbReference type="CDD" id="cd06260">
    <property type="entry name" value="DUF820-like"/>
    <property type="match status" value="1"/>
</dbReference>
<dbReference type="PANTHER" id="PTHR35400:SF3">
    <property type="entry name" value="SLL1072 PROTEIN"/>
    <property type="match status" value="1"/>
</dbReference>
<dbReference type="PANTHER" id="PTHR35400">
    <property type="entry name" value="SLR1083 PROTEIN"/>
    <property type="match status" value="1"/>
</dbReference>
<keyword evidence="2" id="KW-0378">Hydrolase</keyword>
<dbReference type="InterPro" id="IPR008538">
    <property type="entry name" value="Uma2"/>
</dbReference>
<evidence type="ECO:0000259" key="1">
    <source>
        <dbReference type="Pfam" id="PF05685"/>
    </source>
</evidence>
<dbReference type="EMBL" id="BSBI01000003">
    <property type="protein sequence ID" value="GLF94637.1"/>
    <property type="molecule type" value="Genomic_DNA"/>
</dbReference>
<feature type="domain" description="Putative restriction endonuclease" evidence="1">
    <location>
        <begin position="39"/>
        <end position="197"/>
    </location>
</feature>
<keyword evidence="3" id="KW-1185">Reference proteome</keyword>
<organism evidence="2 3">
    <name type="scientific">Streptomyces yaizuensis</name>
    <dbReference type="NCBI Taxonomy" id="2989713"/>
    <lineage>
        <taxon>Bacteria</taxon>
        <taxon>Bacillati</taxon>
        <taxon>Actinomycetota</taxon>
        <taxon>Actinomycetes</taxon>
        <taxon>Kitasatosporales</taxon>
        <taxon>Streptomycetaceae</taxon>
        <taxon>Streptomyces</taxon>
    </lineage>
</organism>
<sequence>MRTITDAAQEDAWDEGYVWPRPPADGWRADDLDGLAGLPPRTELIDGSLVRTGPQTLFHTRTIHYLMRLLMEQAPEEWEAVSRMTVTLDERNRLEPDVSVVAVAAFTGPRQTGFAPADVLLAVEVVSDDSAARDRGIKPLKYARAGIPHFWRVESDGELPVVHAFALDPGTYAYGPAVSHRRRLTVDRPFPLDIDLTAVHPRRRPAS</sequence>
<accession>A0ABQ5NW95</accession>
<dbReference type="InterPro" id="IPR012296">
    <property type="entry name" value="Nuclease_put_TT1808"/>
</dbReference>
<dbReference type="Pfam" id="PF05685">
    <property type="entry name" value="Uma2"/>
    <property type="match status" value="1"/>
</dbReference>